<dbReference type="SUPFAM" id="SSF54523">
    <property type="entry name" value="Pili subunits"/>
    <property type="match status" value="1"/>
</dbReference>
<dbReference type="PROSITE" id="PS00409">
    <property type="entry name" value="PROKAR_NTER_METHYL"/>
    <property type="match status" value="1"/>
</dbReference>
<dbReference type="InterPro" id="IPR045584">
    <property type="entry name" value="Pilin-like"/>
</dbReference>
<accession>A0ABM6U220</accession>
<gene>
    <name evidence="7" type="ORF">C4N18_03360</name>
</gene>
<evidence type="ECO:0000256" key="5">
    <source>
        <dbReference type="ARBA" id="ARBA00023136"/>
    </source>
</evidence>
<dbReference type="RefSeq" id="WP_005948978.1">
    <property type="nucleotide sequence ID" value="NZ_CP028103.1"/>
</dbReference>
<evidence type="ECO:0000256" key="1">
    <source>
        <dbReference type="ARBA" id="ARBA00004167"/>
    </source>
</evidence>
<dbReference type="NCBIfam" id="TIGR02532">
    <property type="entry name" value="IV_pilin_GFxxxE"/>
    <property type="match status" value="1"/>
</dbReference>
<proteinExistence type="predicted"/>
<dbReference type="Proteomes" id="UP000241238">
    <property type="component" value="Chromosome"/>
</dbReference>
<keyword evidence="5 6" id="KW-0472">Membrane</keyword>
<dbReference type="Pfam" id="PF07963">
    <property type="entry name" value="N_methyl"/>
    <property type="match status" value="1"/>
</dbReference>
<evidence type="ECO:0000256" key="3">
    <source>
        <dbReference type="ARBA" id="ARBA00022692"/>
    </source>
</evidence>
<evidence type="ECO:0000313" key="7">
    <source>
        <dbReference type="EMBL" id="AVQ30313.1"/>
    </source>
</evidence>
<dbReference type="PANTHER" id="PTHR30093:SF44">
    <property type="entry name" value="TYPE II SECRETION SYSTEM CORE PROTEIN G"/>
    <property type="match status" value="1"/>
</dbReference>
<dbReference type="EMBL" id="CP028103">
    <property type="protein sequence ID" value="AVQ30313.1"/>
    <property type="molecule type" value="Genomic_DNA"/>
</dbReference>
<dbReference type="PRINTS" id="PR00813">
    <property type="entry name" value="BCTERIALGSPG"/>
</dbReference>
<dbReference type="InterPro" id="IPR012902">
    <property type="entry name" value="N_methyl_site"/>
</dbReference>
<protein>
    <submittedName>
        <fullName evidence="7">Type II secretion system protein</fullName>
    </submittedName>
</protein>
<evidence type="ECO:0000256" key="6">
    <source>
        <dbReference type="SAM" id="Phobius"/>
    </source>
</evidence>
<keyword evidence="8" id="KW-1185">Reference proteome</keyword>
<comment type="subcellular location">
    <subcellularLocation>
        <location evidence="1">Membrane</location>
        <topology evidence="1">Single-pass membrane protein</topology>
    </subcellularLocation>
</comment>
<name>A0ABM6U220_FUSVA</name>
<reference evidence="8" key="1">
    <citation type="journal article" date="2018" name="MSphere">
        <title>Fusobacterium Genomics Using MinION and Illumina Sequencing Enables Genome Completion and Correction.</title>
        <authorList>
            <person name="Todd S.M."/>
            <person name="Settlage R.E."/>
            <person name="Lahmers K.K."/>
            <person name="Slade D.J."/>
        </authorList>
    </citation>
    <scope>NUCLEOTIDE SEQUENCE [LARGE SCALE GENOMIC DNA]</scope>
    <source>
        <strain evidence="8">ATCC 27725</strain>
    </source>
</reference>
<dbReference type="GeneID" id="77467016"/>
<keyword evidence="2" id="KW-0488">Methylation</keyword>
<dbReference type="InterPro" id="IPR000983">
    <property type="entry name" value="Bac_GSPG_pilin"/>
</dbReference>
<evidence type="ECO:0000313" key="8">
    <source>
        <dbReference type="Proteomes" id="UP000241238"/>
    </source>
</evidence>
<keyword evidence="3 6" id="KW-0812">Transmembrane</keyword>
<sequence>MKNGGFTLIELIIAVALVGILSSLVTPKVRIQLAKGRDTKAISYLGAMRTAAELYYIEKGEAPTTVISPNEADDKKAIENILPYLDPKAESVIKDGKIQIGGSRKDENGKITFGGEMKFTFKSPQHDEIAKRGDGIYIWFAPEESQVYDIQGNKWLEY</sequence>
<evidence type="ECO:0000256" key="2">
    <source>
        <dbReference type="ARBA" id="ARBA00022481"/>
    </source>
</evidence>
<organism evidence="7 8">
    <name type="scientific">Fusobacterium varium ATCC 27725</name>
    <dbReference type="NCBI Taxonomy" id="469618"/>
    <lineage>
        <taxon>Bacteria</taxon>
        <taxon>Fusobacteriati</taxon>
        <taxon>Fusobacteriota</taxon>
        <taxon>Fusobacteriia</taxon>
        <taxon>Fusobacteriales</taxon>
        <taxon>Fusobacteriaceae</taxon>
        <taxon>Fusobacterium</taxon>
    </lineage>
</organism>
<dbReference type="PANTHER" id="PTHR30093">
    <property type="entry name" value="GENERAL SECRETION PATHWAY PROTEIN G"/>
    <property type="match status" value="1"/>
</dbReference>
<dbReference type="Gene3D" id="3.30.700.10">
    <property type="entry name" value="Glycoprotein, Type 4 Pilin"/>
    <property type="match status" value="1"/>
</dbReference>
<feature type="transmembrane region" description="Helical" evidence="6">
    <location>
        <begin position="6"/>
        <end position="25"/>
    </location>
</feature>
<keyword evidence="4 6" id="KW-1133">Transmembrane helix</keyword>
<evidence type="ECO:0000256" key="4">
    <source>
        <dbReference type="ARBA" id="ARBA00022989"/>
    </source>
</evidence>